<evidence type="ECO:0000313" key="2">
    <source>
        <dbReference type="EMBL" id="NMF59491.1"/>
    </source>
</evidence>
<dbReference type="Proteomes" id="UP000738376">
    <property type="component" value="Unassembled WGS sequence"/>
</dbReference>
<evidence type="ECO:0000313" key="3">
    <source>
        <dbReference type="Proteomes" id="UP000738376"/>
    </source>
</evidence>
<gene>
    <name evidence="2" type="ORF">HC246_16075</name>
</gene>
<proteinExistence type="predicted"/>
<dbReference type="EMBL" id="JAAVJL010000001">
    <property type="protein sequence ID" value="NMF59491.1"/>
    <property type="molecule type" value="Genomic_DNA"/>
</dbReference>
<reference evidence="2 3" key="1">
    <citation type="submission" date="2020-03" db="EMBL/GenBank/DDBJ databases">
        <title>Draft Genome Sequence of 2-Methylisoborneol Producing Pseudanabaena yagii Strain GIHE-NHR1 Isolated from North Han River in South Korea.</title>
        <authorList>
            <person name="Jeong J."/>
        </authorList>
    </citation>
    <scope>NUCLEOTIDE SEQUENCE [LARGE SCALE GENOMIC DNA]</scope>
    <source>
        <strain evidence="2 3">GIHE-NHR1</strain>
    </source>
</reference>
<keyword evidence="3" id="KW-1185">Reference proteome</keyword>
<feature type="signal peptide" evidence="1">
    <location>
        <begin position="1"/>
        <end position="26"/>
    </location>
</feature>
<accession>A0ABX1LVU6</accession>
<protein>
    <submittedName>
        <fullName evidence="2">Uncharacterized protein</fullName>
    </submittedName>
</protein>
<comment type="caution">
    <text evidence="2">The sequence shown here is derived from an EMBL/GenBank/DDBJ whole genome shotgun (WGS) entry which is preliminary data.</text>
</comment>
<keyword evidence="1" id="KW-0732">Signal</keyword>
<organism evidence="2 3">
    <name type="scientific">Pseudanabaena yagii GIHE-NHR1</name>
    <dbReference type="NCBI Taxonomy" id="2722753"/>
    <lineage>
        <taxon>Bacteria</taxon>
        <taxon>Bacillati</taxon>
        <taxon>Cyanobacteriota</taxon>
        <taxon>Cyanophyceae</taxon>
        <taxon>Pseudanabaenales</taxon>
        <taxon>Pseudanabaenaceae</taxon>
        <taxon>Pseudanabaena</taxon>
        <taxon>Pseudanabaena yagii</taxon>
    </lineage>
</organism>
<feature type="chain" id="PRO_5046954426" evidence="1">
    <location>
        <begin position="27"/>
        <end position="74"/>
    </location>
</feature>
<evidence type="ECO:0000256" key="1">
    <source>
        <dbReference type="SAM" id="SignalP"/>
    </source>
</evidence>
<name>A0ABX1LVU6_9CYAN</name>
<sequence length="74" mass="7806">MKISSFFSASAIAASSLITLSTVTLALSQPKNIASNLESQSPKVSAQSTQKIAALSDEEDPSGRVCTIPFCGWW</sequence>
<dbReference type="RefSeq" id="WP_169364264.1">
    <property type="nucleotide sequence ID" value="NZ_JAAVJL010000001.1"/>
</dbReference>